<dbReference type="GO" id="GO:0050992">
    <property type="term" value="P:dimethylallyl diphosphate biosynthetic process"/>
    <property type="evidence" value="ECO:0007669"/>
    <property type="project" value="UniProtKB-UniRule"/>
</dbReference>
<gene>
    <name evidence="10" type="primary">idi</name>
    <name evidence="13" type="ORF">FDO65_05665</name>
</gene>
<comment type="function">
    <text evidence="10">Catalyzes the 1,3-allylic rearrangement of the homoallylic substrate isopentenyl (IPP) to its highly electrophilic allylic isomer, dimethylallyl diphosphate (DMAPP).</text>
</comment>
<dbReference type="EMBL" id="SZZH01000001">
    <property type="protein sequence ID" value="TKV62178.1"/>
    <property type="molecule type" value="Genomic_DNA"/>
</dbReference>
<dbReference type="GO" id="GO:0008299">
    <property type="term" value="P:isoprenoid biosynthetic process"/>
    <property type="evidence" value="ECO:0007669"/>
    <property type="project" value="UniProtKB-KW"/>
</dbReference>
<comment type="similarity">
    <text evidence="2 10">Belongs to the IPP isomerase type 1 family.</text>
</comment>
<evidence type="ECO:0000259" key="12">
    <source>
        <dbReference type="PROSITE" id="PS51462"/>
    </source>
</evidence>
<feature type="binding site" evidence="10">
    <location>
        <position position="34"/>
    </location>
    <ligand>
        <name>Mn(2+)</name>
        <dbReference type="ChEBI" id="CHEBI:29035"/>
    </ligand>
</feature>
<evidence type="ECO:0000256" key="3">
    <source>
        <dbReference type="ARBA" id="ARBA00012057"/>
    </source>
</evidence>
<keyword evidence="8 10" id="KW-0414">Isoprene biosynthesis</keyword>
<keyword evidence="6 10" id="KW-0460">Magnesium</keyword>
<evidence type="ECO:0000256" key="10">
    <source>
        <dbReference type="HAMAP-Rule" id="MF_00202"/>
    </source>
</evidence>
<evidence type="ECO:0000256" key="9">
    <source>
        <dbReference type="ARBA" id="ARBA00023235"/>
    </source>
</evidence>
<comment type="cofactor">
    <cofactor evidence="10">
        <name>Mg(2+)</name>
        <dbReference type="ChEBI" id="CHEBI:18420"/>
    </cofactor>
    <text evidence="10">Binds 1 Mg(2+) ion per subunit. The magnesium ion binds only when substrate is bound.</text>
</comment>
<dbReference type="PANTHER" id="PTHR10885:SF0">
    <property type="entry name" value="ISOPENTENYL-DIPHOSPHATE DELTA-ISOMERASE"/>
    <property type="match status" value="1"/>
</dbReference>
<evidence type="ECO:0000256" key="4">
    <source>
        <dbReference type="ARBA" id="ARBA00022490"/>
    </source>
</evidence>
<dbReference type="GO" id="GO:0046872">
    <property type="term" value="F:metal ion binding"/>
    <property type="evidence" value="ECO:0007669"/>
    <property type="project" value="UniProtKB-KW"/>
</dbReference>
<evidence type="ECO:0000256" key="2">
    <source>
        <dbReference type="ARBA" id="ARBA00007579"/>
    </source>
</evidence>
<feature type="binding site" evidence="10">
    <location>
        <position position="142"/>
    </location>
    <ligand>
        <name>Mn(2+)</name>
        <dbReference type="ChEBI" id="CHEBI:29035"/>
    </ligand>
</feature>
<feature type="binding site" evidence="10">
    <location>
        <position position="41"/>
    </location>
    <ligand>
        <name>Mn(2+)</name>
        <dbReference type="ChEBI" id="CHEBI:29035"/>
    </ligand>
</feature>
<feature type="domain" description="Nudix hydrolase" evidence="12">
    <location>
        <begin position="39"/>
        <end position="194"/>
    </location>
</feature>
<dbReference type="UniPathway" id="UPA00059">
    <property type="reaction ID" value="UER00104"/>
</dbReference>
<keyword evidence="14" id="KW-1185">Reference proteome</keyword>
<keyword evidence="5 10" id="KW-0479">Metal-binding</keyword>
<evidence type="ECO:0000256" key="8">
    <source>
        <dbReference type="ARBA" id="ARBA00023229"/>
    </source>
</evidence>
<dbReference type="GO" id="GO:0005737">
    <property type="term" value="C:cytoplasm"/>
    <property type="evidence" value="ECO:0007669"/>
    <property type="project" value="UniProtKB-SubCell"/>
</dbReference>
<dbReference type="InterPro" id="IPR056375">
    <property type="entry name" value="Idi_bact"/>
</dbReference>
<dbReference type="Pfam" id="PF00293">
    <property type="entry name" value="NUDIX"/>
    <property type="match status" value="1"/>
</dbReference>
<dbReference type="Gene3D" id="3.90.79.10">
    <property type="entry name" value="Nucleoside Triphosphate Pyrophosphohydrolase"/>
    <property type="match status" value="1"/>
</dbReference>
<dbReference type="Proteomes" id="UP000306985">
    <property type="component" value="Unassembled WGS sequence"/>
</dbReference>
<dbReference type="InterPro" id="IPR015797">
    <property type="entry name" value="NUDIX_hydrolase-like_dom_sf"/>
</dbReference>
<dbReference type="OrthoDB" id="9809458at2"/>
<dbReference type="HAMAP" id="MF_00202">
    <property type="entry name" value="Idi"/>
    <property type="match status" value="1"/>
</dbReference>
<name>A0A4U6QPN4_9ACTN</name>
<dbReference type="RefSeq" id="WP_137449504.1">
    <property type="nucleotide sequence ID" value="NZ_SZZH01000001.1"/>
</dbReference>
<accession>A0A4U6QPN4</accession>
<keyword evidence="7 10" id="KW-0464">Manganese</keyword>
<evidence type="ECO:0000256" key="7">
    <source>
        <dbReference type="ARBA" id="ARBA00023211"/>
    </source>
</evidence>
<dbReference type="EC" id="5.3.3.2" evidence="3 10"/>
<comment type="pathway">
    <text evidence="1 10">Isoprenoid biosynthesis; dimethylallyl diphosphate biosynthesis; dimethylallyl diphosphate from isopentenyl diphosphate: step 1/1.</text>
</comment>
<comment type="cofactor">
    <cofactor evidence="10">
        <name>Mn(2+)</name>
        <dbReference type="ChEBI" id="CHEBI:29035"/>
    </cofactor>
    <text evidence="10">Binds 1 Mn(2+) ion per subunit.</text>
</comment>
<feature type="binding site" evidence="10">
    <location>
        <position position="113"/>
    </location>
    <ligand>
        <name>Mg(2+)</name>
        <dbReference type="ChEBI" id="CHEBI:18420"/>
    </ligand>
</feature>
<dbReference type="PANTHER" id="PTHR10885">
    <property type="entry name" value="ISOPENTENYL-DIPHOSPHATE DELTA-ISOMERASE"/>
    <property type="match status" value="1"/>
</dbReference>
<keyword evidence="9 10" id="KW-0413">Isomerase</keyword>
<feature type="active site" evidence="10 11">
    <location>
        <position position="144"/>
    </location>
</feature>
<reference evidence="13 14" key="1">
    <citation type="submission" date="2019-05" db="EMBL/GenBank/DDBJ databases">
        <title>Nakamurella sp. N5BH11, whole genome shotgun sequence.</title>
        <authorList>
            <person name="Tuo L."/>
        </authorList>
    </citation>
    <scope>NUCLEOTIDE SEQUENCE [LARGE SCALE GENOMIC DNA]</scope>
    <source>
        <strain evidence="13 14">N5BH11</strain>
    </source>
</reference>
<dbReference type="SUPFAM" id="SSF55811">
    <property type="entry name" value="Nudix"/>
    <property type="match status" value="1"/>
</dbReference>
<feature type="binding site" evidence="10">
    <location>
        <position position="95"/>
    </location>
    <ligand>
        <name>Mn(2+)</name>
        <dbReference type="ChEBI" id="CHEBI:29035"/>
    </ligand>
</feature>
<comment type="catalytic activity">
    <reaction evidence="10">
        <text>isopentenyl diphosphate = dimethylallyl diphosphate</text>
        <dbReference type="Rhea" id="RHEA:23284"/>
        <dbReference type="ChEBI" id="CHEBI:57623"/>
        <dbReference type="ChEBI" id="CHEBI:128769"/>
        <dbReference type="EC" id="5.3.3.2"/>
    </reaction>
</comment>
<dbReference type="InterPro" id="IPR011876">
    <property type="entry name" value="IsopentenylPP_isomerase_typ1"/>
</dbReference>
<keyword evidence="4 10" id="KW-0963">Cytoplasm</keyword>
<dbReference type="CDD" id="cd02885">
    <property type="entry name" value="NUDIX_IPP_Isomerase"/>
    <property type="match status" value="1"/>
</dbReference>
<evidence type="ECO:0000256" key="1">
    <source>
        <dbReference type="ARBA" id="ARBA00004826"/>
    </source>
</evidence>
<evidence type="ECO:0000313" key="14">
    <source>
        <dbReference type="Proteomes" id="UP000306985"/>
    </source>
</evidence>
<evidence type="ECO:0000256" key="11">
    <source>
        <dbReference type="PIRSR" id="PIRSR018427-1"/>
    </source>
</evidence>
<dbReference type="NCBIfam" id="NF002995">
    <property type="entry name" value="PRK03759.1"/>
    <property type="match status" value="1"/>
</dbReference>
<dbReference type="InterPro" id="IPR000086">
    <property type="entry name" value="NUDIX_hydrolase_dom"/>
</dbReference>
<organism evidence="13 14">
    <name type="scientific">Nakamurella flava</name>
    <dbReference type="NCBI Taxonomy" id="2576308"/>
    <lineage>
        <taxon>Bacteria</taxon>
        <taxon>Bacillati</taxon>
        <taxon>Actinomycetota</taxon>
        <taxon>Actinomycetes</taxon>
        <taxon>Nakamurellales</taxon>
        <taxon>Nakamurellaceae</taxon>
        <taxon>Nakamurella</taxon>
    </lineage>
</organism>
<evidence type="ECO:0000313" key="13">
    <source>
        <dbReference type="EMBL" id="TKV62178.1"/>
    </source>
</evidence>
<dbReference type="GO" id="GO:0004452">
    <property type="term" value="F:isopentenyl-diphosphate delta-isomerase activity"/>
    <property type="evidence" value="ECO:0007669"/>
    <property type="project" value="UniProtKB-UniRule"/>
</dbReference>
<evidence type="ECO:0000256" key="5">
    <source>
        <dbReference type="ARBA" id="ARBA00022723"/>
    </source>
</evidence>
<dbReference type="PIRSF" id="PIRSF018427">
    <property type="entry name" value="Isopntndiph_ism"/>
    <property type="match status" value="1"/>
</dbReference>
<dbReference type="PROSITE" id="PS51462">
    <property type="entry name" value="NUDIX"/>
    <property type="match status" value="1"/>
</dbReference>
<evidence type="ECO:0000256" key="6">
    <source>
        <dbReference type="ARBA" id="ARBA00022842"/>
    </source>
</evidence>
<protein>
    <recommendedName>
        <fullName evidence="3 10">Isopentenyl-diphosphate Delta-isomerase</fullName>
        <shortName evidence="10">IPP isomerase</shortName>
        <ecNumber evidence="3 10">5.3.3.2</ecNumber>
    </recommendedName>
    <alternativeName>
        <fullName evidence="10">IPP:DMAPP isomerase</fullName>
    </alternativeName>
    <alternativeName>
        <fullName evidence="10">Isopentenyl pyrophosphate isomerase</fullName>
    </alternativeName>
</protein>
<feature type="binding site" evidence="10">
    <location>
        <position position="144"/>
    </location>
    <ligand>
        <name>Mn(2+)</name>
        <dbReference type="ChEBI" id="CHEBI:29035"/>
    </ligand>
</feature>
<proteinExistence type="inferred from homology"/>
<comment type="caution">
    <text evidence="13">The sequence shown here is derived from an EMBL/GenBank/DDBJ whole genome shotgun (WGS) entry which is preliminary data.</text>
</comment>
<sequence>MPLSAPTNWLPDEQVVLVDDAGQPIGVAPKSTVHGPTTPRHLAFSCYLFADDGLVPGPSGPTLAAGGAAPRLLMTHRAATKSTFPGVLTNTCCGHPAPGESLVDAATRRLVYELGIDPADVPALDLVLPDFSYRAFDGQVEENEFCPVLIGVVPAGLVTRPRADEVDDVQWWAWADVLAAAADTDSPLSAWARRQVTALDGALRAS</sequence>
<comment type="subcellular location">
    <subcellularLocation>
        <location evidence="10">Cytoplasm</location>
    </subcellularLocation>
</comment>
<feature type="active site" evidence="10 11">
    <location>
        <position position="93"/>
    </location>
</feature>
<dbReference type="AlphaFoldDB" id="A0A4U6QPN4"/>